<dbReference type="Proteomes" id="UP000250043">
    <property type="component" value="Unassembled WGS sequence"/>
</dbReference>
<dbReference type="GO" id="GO:0008199">
    <property type="term" value="F:ferric iron binding"/>
    <property type="evidence" value="ECO:0007669"/>
    <property type="project" value="InterPro"/>
</dbReference>
<keyword evidence="3" id="KW-0560">Oxidoreductase</keyword>
<dbReference type="InterPro" id="IPR050770">
    <property type="entry name" value="Intradiol_RC_Dioxygenase"/>
</dbReference>
<evidence type="ECO:0000256" key="1">
    <source>
        <dbReference type="ARBA" id="ARBA00007825"/>
    </source>
</evidence>
<reference evidence="5 6" key="1">
    <citation type="submission" date="2016-07" db="EMBL/GenBank/DDBJ databases">
        <title>Draft genome of the white-rot fungus Obba rivulosa 3A-2.</title>
        <authorList>
            <consortium name="DOE Joint Genome Institute"/>
            <person name="Miettinen O."/>
            <person name="Riley R."/>
            <person name="Acob R."/>
            <person name="Barry K."/>
            <person name="Cullen D."/>
            <person name="De Vries R."/>
            <person name="Hainaut M."/>
            <person name="Hatakka A."/>
            <person name="Henrissat B."/>
            <person name="Hilden K."/>
            <person name="Kuo R."/>
            <person name="Labutti K."/>
            <person name="Lipzen A."/>
            <person name="Makela M.R."/>
            <person name="Sandor L."/>
            <person name="Spatafora J.W."/>
            <person name="Grigoriev I.V."/>
            <person name="Hibbett D.S."/>
        </authorList>
    </citation>
    <scope>NUCLEOTIDE SEQUENCE [LARGE SCALE GENOMIC DNA]</scope>
    <source>
        <strain evidence="5 6">3A-2</strain>
    </source>
</reference>
<dbReference type="Gene3D" id="2.60.130.10">
    <property type="entry name" value="Aromatic compound dioxygenase"/>
    <property type="match status" value="1"/>
</dbReference>
<dbReference type="SUPFAM" id="SSF49482">
    <property type="entry name" value="Aromatic compound dioxygenase"/>
    <property type="match status" value="1"/>
</dbReference>
<evidence type="ECO:0000313" key="5">
    <source>
        <dbReference type="EMBL" id="OCH85232.1"/>
    </source>
</evidence>
<keyword evidence="6" id="KW-1185">Reference proteome</keyword>
<proteinExistence type="inferred from homology"/>
<evidence type="ECO:0000313" key="6">
    <source>
        <dbReference type="Proteomes" id="UP000250043"/>
    </source>
</evidence>
<dbReference type="OrthoDB" id="121380at2759"/>
<evidence type="ECO:0000256" key="2">
    <source>
        <dbReference type="ARBA" id="ARBA00022964"/>
    </source>
</evidence>
<feature type="domain" description="Intradiol ring-cleavage dioxygenases" evidence="4">
    <location>
        <begin position="57"/>
        <end position="198"/>
    </location>
</feature>
<comment type="similarity">
    <text evidence="1">Belongs to the intradiol ring-cleavage dioxygenase family.</text>
</comment>
<keyword evidence="2 5" id="KW-0223">Dioxygenase</keyword>
<protein>
    <submittedName>
        <fullName evidence="5">Aromatic compound dioxygenase</fullName>
    </submittedName>
</protein>
<dbReference type="GO" id="GO:0016702">
    <property type="term" value="F:oxidoreductase activity, acting on single donors with incorporation of molecular oxygen, incorporation of two atoms of oxygen"/>
    <property type="evidence" value="ECO:0007669"/>
    <property type="project" value="InterPro"/>
</dbReference>
<dbReference type="EMBL" id="KV722599">
    <property type="protein sequence ID" value="OCH85232.1"/>
    <property type="molecule type" value="Genomic_DNA"/>
</dbReference>
<dbReference type="InterPro" id="IPR015889">
    <property type="entry name" value="Intradiol_dOase_core"/>
</dbReference>
<dbReference type="PANTHER" id="PTHR33711">
    <property type="entry name" value="DIOXYGENASE, PUTATIVE (AFU_ORTHOLOGUE AFUA_2G02910)-RELATED"/>
    <property type="match status" value="1"/>
</dbReference>
<dbReference type="PANTHER" id="PTHR33711:SF10">
    <property type="entry name" value="INTRADIOL RING-CLEAVAGE DIOXYGENASES DOMAIN-CONTAINING PROTEIN"/>
    <property type="match status" value="1"/>
</dbReference>
<dbReference type="Pfam" id="PF00775">
    <property type="entry name" value="Dioxygenase_C"/>
    <property type="match status" value="1"/>
</dbReference>
<accession>A0A8E2ANH7</accession>
<organism evidence="5 6">
    <name type="scientific">Obba rivulosa</name>
    <dbReference type="NCBI Taxonomy" id="1052685"/>
    <lineage>
        <taxon>Eukaryota</taxon>
        <taxon>Fungi</taxon>
        <taxon>Dikarya</taxon>
        <taxon>Basidiomycota</taxon>
        <taxon>Agaricomycotina</taxon>
        <taxon>Agaricomycetes</taxon>
        <taxon>Polyporales</taxon>
        <taxon>Gelatoporiaceae</taxon>
        <taxon>Obba</taxon>
    </lineage>
</organism>
<dbReference type="AlphaFoldDB" id="A0A8E2ANH7"/>
<name>A0A8E2ANH7_9APHY</name>
<gene>
    <name evidence="5" type="ORF">OBBRIDRAFT_798373</name>
</gene>
<evidence type="ECO:0000259" key="4">
    <source>
        <dbReference type="Pfam" id="PF00775"/>
    </source>
</evidence>
<evidence type="ECO:0000256" key="3">
    <source>
        <dbReference type="ARBA" id="ARBA00023002"/>
    </source>
</evidence>
<sequence>MPTNPTFNSFALATYAGVSLYTRLVVWIRSAYHYFIPDSFLLRHPFLESKKSEWVDIEGPFYIPNAPSRLVADGKGVLATRDELKEEPPFLLSLCVRDDKGNPVPNVELDWWQADSKGEYYFTSYTLRGKFTTDSNGYAEGLSIVPGEYGPEESRRPGHVHLKIRDPNRRFYTLTTQVYICNANDKQEMYRDFVQELRKPRLNLVLQAWSIPSVAHGKQYMELPELSGEDTETTEKVTWWNSTLAGTSVDAKIVAGGHMELRLTPRPSGLLGLIGL</sequence>
<dbReference type="InterPro" id="IPR000627">
    <property type="entry name" value="Intradiol_dOase_C"/>
</dbReference>